<name>A0A0W1A5T1_9GAMM</name>
<dbReference type="EMBL" id="LNZC01000027">
    <property type="protein sequence ID" value="KTD76693.1"/>
    <property type="molecule type" value="Genomic_DNA"/>
</dbReference>
<protein>
    <submittedName>
        <fullName evidence="1">Fe-S protein</fullName>
    </submittedName>
</protein>
<dbReference type="AlphaFoldDB" id="A0A0W1A5T1"/>
<evidence type="ECO:0000313" key="1">
    <source>
        <dbReference type="EMBL" id="KTD76693.1"/>
    </source>
</evidence>
<gene>
    <name evidence="1" type="ORF">Lwor_1918</name>
</gene>
<dbReference type="STRING" id="45076.Lwor_1918"/>
<organism evidence="1 2">
    <name type="scientific">Legionella worsleiensis</name>
    <dbReference type="NCBI Taxonomy" id="45076"/>
    <lineage>
        <taxon>Bacteria</taxon>
        <taxon>Pseudomonadati</taxon>
        <taxon>Pseudomonadota</taxon>
        <taxon>Gammaproteobacteria</taxon>
        <taxon>Legionellales</taxon>
        <taxon>Legionellaceae</taxon>
        <taxon>Legionella</taxon>
    </lineage>
</organism>
<dbReference type="OrthoDB" id="7240756at2"/>
<keyword evidence="2" id="KW-1185">Reference proteome</keyword>
<evidence type="ECO:0000313" key="2">
    <source>
        <dbReference type="Proteomes" id="UP000054662"/>
    </source>
</evidence>
<comment type="caution">
    <text evidence="1">The sequence shown here is derived from an EMBL/GenBank/DDBJ whole genome shotgun (WGS) entry which is preliminary data.</text>
</comment>
<dbReference type="RefSeq" id="WP_058493697.1">
    <property type="nucleotide sequence ID" value="NZ_CBCRUR010000003.1"/>
</dbReference>
<dbReference type="Proteomes" id="UP000054662">
    <property type="component" value="Unassembled WGS sequence"/>
</dbReference>
<proteinExistence type="predicted"/>
<reference evidence="1 2" key="1">
    <citation type="submission" date="2015-11" db="EMBL/GenBank/DDBJ databases">
        <title>Genomic analysis of 38 Legionella species identifies large and diverse effector repertoires.</title>
        <authorList>
            <person name="Burstein D."/>
            <person name="Amaro F."/>
            <person name="Zusman T."/>
            <person name="Lifshitz Z."/>
            <person name="Cohen O."/>
            <person name="Gilbert J.A."/>
            <person name="Pupko T."/>
            <person name="Shuman H.A."/>
            <person name="Segal G."/>
        </authorList>
    </citation>
    <scope>NUCLEOTIDE SEQUENCE [LARGE SCALE GENOMIC DNA]</scope>
    <source>
        <strain evidence="1 2">ATCC 49508</strain>
    </source>
</reference>
<sequence>MLQILKKGFIISFLTLLITTVYADPWFTGPLLAPAGHTIPNGHTNLEIYDTNVFINGSFDENGNFIRSPMFSSLRGSTILTHGYTEWLDVQLTTPYLFNNTRGVHSNRLGDTSIAGGFQLLEQKKALNRIDLRLLLKETIPTGRYDNLNPLLKGTDATGLGAYRTQIALDFQYLLPLLQTHYLRTRFIVSRNFASWVNVDGLSTFGGTVNTHGKVRVGADTSVDFAFEYTLTQNWVAVLEGNLSTGQNTRFRGIYDIDDQGNPLLDGDIGGGTFISRSLAPAIEYNFSKNVGIISGVWFAVSGRNTSRFTTYMIALNLFW</sequence>
<dbReference type="PATRIC" id="fig|45076.6.peg.2094"/>
<accession>A0A0W1A5T1</accession>